<name>A0ABM8V424_THEXY</name>
<dbReference type="SUPFAM" id="SSF53850">
    <property type="entry name" value="Periplasmic binding protein-like II"/>
    <property type="match status" value="1"/>
</dbReference>
<accession>A0ABM8V424</accession>
<organism evidence="2 3">
    <name type="scientific">Thermobacillus xylanilyticus</name>
    <dbReference type="NCBI Taxonomy" id="76633"/>
    <lineage>
        <taxon>Bacteria</taxon>
        <taxon>Bacillati</taxon>
        <taxon>Bacillota</taxon>
        <taxon>Bacilli</taxon>
        <taxon>Bacillales</taxon>
        <taxon>Paenibacillaceae</taxon>
        <taxon>Thermobacillus</taxon>
    </lineage>
</organism>
<dbReference type="PROSITE" id="PS51257">
    <property type="entry name" value="PROKAR_LIPOPROTEIN"/>
    <property type="match status" value="1"/>
</dbReference>
<dbReference type="PANTHER" id="PTHR43649:SF17">
    <property type="entry name" value="ABC TRANSPORTER SOLUTE BINDING PROTEIN-SUGAR TRANSPORT"/>
    <property type="match status" value="1"/>
</dbReference>
<dbReference type="InterPro" id="IPR006059">
    <property type="entry name" value="SBP"/>
</dbReference>
<dbReference type="RefSeq" id="WP_213484438.1">
    <property type="nucleotide sequence ID" value="NZ_CAJRAY010000043.1"/>
</dbReference>
<feature type="compositionally biased region" description="Gly residues" evidence="1">
    <location>
        <begin position="27"/>
        <end position="38"/>
    </location>
</feature>
<dbReference type="Proteomes" id="UP000681526">
    <property type="component" value="Unassembled WGS sequence"/>
</dbReference>
<dbReference type="PANTHER" id="PTHR43649">
    <property type="entry name" value="ARABINOSE-BINDING PROTEIN-RELATED"/>
    <property type="match status" value="1"/>
</dbReference>
<evidence type="ECO:0000256" key="1">
    <source>
        <dbReference type="SAM" id="MobiDB-lite"/>
    </source>
</evidence>
<feature type="region of interest" description="Disordered" evidence="1">
    <location>
        <begin position="27"/>
        <end position="47"/>
    </location>
</feature>
<proteinExistence type="predicted"/>
<sequence>MKKTWGSLFILTLILALLAGCGGGGNAKSGSNSGGQTGQNGSASDSGSQDEIVELDLFINHSWYPVRSWTGSIAEEITKRTGVKLNVTVAADSEQLPLMIASGDLPDLIFTLREPRLENPDMSYPWNELIEKYAPDFEIDPVRLAVNTAQDGNVYTVLNSFATPEEWASNPYALGNDGNPGIAVRQDILDELGAKIETLDDFVSVLEQVKQKYPDMVPMTMDIEWIPQYFKMQFGIPPHSSWHEQDGQLKHIISHPKALEFYKFMNSLYRNGYILAENFTYSNDQIDDEYAVTGRAFAHSHTVSVAEADNAKVKNQGGNYQFTMIPSALTDEAYNLSTGTGFSGVYITKNNKNPQKSIELIKFLASKEGLELVMFGIEGQHWEWHPDGYPVFHYDVNDADYVNSEGLKWWYLYSDAIVEGLRGYVPGTQTTKALQEIKEITEHNPAIGMVKLQDGTDEKVIFDKVAEMVKTEEVRIYLAESEEAAEQAYQNMLKLAEGIGLSKLESWATAEYKKMQELFNQ</sequence>
<evidence type="ECO:0000313" key="2">
    <source>
        <dbReference type="EMBL" id="CAG5086160.1"/>
    </source>
</evidence>
<gene>
    <name evidence="2" type="primary">txxe 1999</name>
    <name evidence="2" type="ORF">TXXE_09615</name>
</gene>
<keyword evidence="3" id="KW-1185">Reference proteome</keyword>
<evidence type="ECO:0000313" key="3">
    <source>
        <dbReference type="Proteomes" id="UP000681526"/>
    </source>
</evidence>
<reference evidence="2 3" key="1">
    <citation type="submission" date="2021-04" db="EMBL/GenBank/DDBJ databases">
        <authorList>
            <person name="Rakotoarivonina H."/>
        </authorList>
    </citation>
    <scope>NUCLEOTIDE SEQUENCE [LARGE SCALE GENOMIC DNA]</scope>
    <source>
        <strain evidence="2 3">XE</strain>
    </source>
</reference>
<dbReference type="Gene3D" id="3.40.190.10">
    <property type="entry name" value="Periplasmic binding protein-like II"/>
    <property type="match status" value="2"/>
</dbReference>
<protein>
    <submittedName>
        <fullName evidence="2">Extracellular solute-binding protein family 1, ABC transporter, solute-binding protein</fullName>
    </submittedName>
</protein>
<comment type="caution">
    <text evidence="2">The sequence shown here is derived from an EMBL/GenBank/DDBJ whole genome shotgun (WGS) entry which is preliminary data.</text>
</comment>
<dbReference type="Pfam" id="PF13416">
    <property type="entry name" value="SBP_bac_8"/>
    <property type="match status" value="1"/>
</dbReference>
<dbReference type="InterPro" id="IPR050490">
    <property type="entry name" value="Bact_solute-bd_prot1"/>
</dbReference>
<dbReference type="EMBL" id="CAJRAY010000043">
    <property type="protein sequence ID" value="CAG5086160.1"/>
    <property type="molecule type" value="Genomic_DNA"/>
</dbReference>